<dbReference type="GO" id="GO:0034220">
    <property type="term" value="P:monoatomic ion transmembrane transport"/>
    <property type="evidence" value="ECO:0007669"/>
    <property type="project" value="UniProtKB-KW"/>
</dbReference>
<dbReference type="PANTHER" id="PTHR30566">
    <property type="entry name" value="YNAI-RELATED MECHANOSENSITIVE ION CHANNEL"/>
    <property type="match status" value="1"/>
</dbReference>
<feature type="transmembrane region" description="Helical" evidence="8">
    <location>
        <begin position="187"/>
        <end position="205"/>
    </location>
</feature>
<evidence type="ECO:0000256" key="1">
    <source>
        <dbReference type="ARBA" id="ARBA00004141"/>
    </source>
</evidence>
<evidence type="ECO:0000313" key="11">
    <source>
        <dbReference type="Proteomes" id="UP001279734"/>
    </source>
</evidence>
<evidence type="ECO:0000256" key="8">
    <source>
        <dbReference type="SAM" id="Phobius"/>
    </source>
</evidence>
<comment type="similarity">
    <text evidence="2">Belongs to the MscS (TC 1.A.23) family.</text>
</comment>
<keyword evidence="11" id="KW-1185">Reference proteome</keyword>
<gene>
    <name evidence="10" type="ORF">Nepgr_002332</name>
</gene>
<dbReference type="PANTHER" id="PTHR30566:SF5">
    <property type="entry name" value="MECHANOSENSITIVE ION CHANNEL PROTEIN 1, MITOCHONDRIAL-RELATED"/>
    <property type="match status" value="1"/>
</dbReference>
<sequence>MGGIRLSIFKSLFHSINPSSRTLPSLCPGAYNNFMKDADPVRRGLLFAYANRSCHTDIHSRMVNFEAHIHAHLCKPYYVSSCSPIFVNSSIRSNFTLVSVVAVSSYRSYSSHADGRGDSSMVPGASGMNEVDAGGAIGNDWMDKLKDAWQSVVDAVTVTGQKAKNASNELTPYAQQLLESHPYLRDVVVPVGGTLTAALMAWLVMPKILRRFHKYSTQGQSALLSGSLIGGEVPYEKSFWGALEDPVRYLVTFMAISQIGGMIAPNAIASQYIAEAWRGAIILSFIWFLYRWKMYVFSRALEAQSLHKPDRERLLALDKVSSVGLFVIGLMAFAEALGVAVQSVLTVGGIGGVASAFAARDILGNVLSGFSMQFSRPFSLGDTIKAGSIEGQVVEMGLTTTSLLNAENFPVIVPNSMFSSQVIVNKSRAQIENSFAELTLGCNLKHMSKDELYTTEQDILLQSVQIIKHYGGTLGNTDQTR</sequence>
<keyword evidence="5" id="KW-0813">Transport</keyword>
<feature type="transmembrane region" description="Helical" evidence="8">
    <location>
        <begin position="247"/>
        <end position="264"/>
    </location>
</feature>
<evidence type="ECO:0000256" key="6">
    <source>
        <dbReference type="ARBA" id="ARBA00023136"/>
    </source>
</evidence>
<comment type="subcellular location">
    <subcellularLocation>
        <location evidence="1">Membrane</location>
        <topology evidence="1">Multi-pass membrane protein</topology>
    </subcellularLocation>
</comment>
<dbReference type="Proteomes" id="UP001279734">
    <property type="component" value="Unassembled WGS sequence"/>
</dbReference>
<proteinExistence type="inferred from homology"/>
<dbReference type="EMBL" id="BSYO01000002">
    <property type="protein sequence ID" value="GMH00493.1"/>
    <property type="molecule type" value="Genomic_DNA"/>
</dbReference>
<name>A0AAD3P6R8_NEPGR</name>
<dbReference type="Gene3D" id="1.10.287.1260">
    <property type="match status" value="1"/>
</dbReference>
<organism evidence="10 11">
    <name type="scientific">Nepenthes gracilis</name>
    <name type="common">Slender pitcher plant</name>
    <dbReference type="NCBI Taxonomy" id="150966"/>
    <lineage>
        <taxon>Eukaryota</taxon>
        <taxon>Viridiplantae</taxon>
        <taxon>Streptophyta</taxon>
        <taxon>Embryophyta</taxon>
        <taxon>Tracheophyta</taxon>
        <taxon>Spermatophyta</taxon>
        <taxon>Magnoliopsida</taxon>
        <taxon>eudicotyledons</taxon>
        <taxon>Gunneridae</taxon>
        <taxon>Pentapetalae</taxon>
        <taxon>Caryophyllales</taxon>
        <taxon>Nepenthaceae</taxon>
        <taxon>Nepenthes</taxon>
    </lineage>
</organism>
<dbReference type="InterPro" id="IPR010920">
    <property type="entry name" value="LSM_dom_sf"/>
</dbReference>
<keyword evidence="6 8" id="KW-0472">Membrane</keyword>
<keyword evidence="5" id="KW-0406">Ion transport</keyword>
<keyword evidence="3 8" id="KW-0812">Transmembrane</keyword>
<dbReference type="SUPFAM" id="SSF82861">
    <property type="entry name" value="Mechanosensitive channel protein MscS (YggB), transmembrane region"/>
    <property type="match status" value="1"/>
</dbReference>
<evidence type="ECO:0000259" key="9">
    <source>
        <dbReference type="Pfam" id="PF00924"/>
    </source>
</evidence>
<dbReference type="SUPFAM" id="SSF50182">
    <property type="entry name" value="Sm-like ribonucleoproteins"/>
    <property type="match status" value="1"/>
</dbReference>
<protein>
    <recommendedName>
        <fullName evidence="9">Mechanosensitive ion channel MscS domain-containing protein</fullName>
    </recommendedName>
</protein>
<accession>A0AAD3P6R8</accession>
<dbReference type="Pfam" id="PF00924">
    <property type="entry name" value="MS_channel_2nd"/>
    <property type="match status" value="1"/>
</dbReference>
<keyword evidence="7" id="KW-0407">Ion channel</keyword>
<comment type="caution">
    <text evidence="10">The sequence shown here is derived from an EMBL/GenBank/DDBJ whole genome shotgun (WGS) entry which is preliminary data.</text>
</comment>
<dbReference type="InterPro" id="IPR023408">
    <property type="entry name" value="MscS_beta-dom_sf"/>
</dbReference>
<dbReference type="InterPro" id="IPR011014">
    <property type="entry name" value="MscS_channel_TM-2"/>
</dbReference>
<dbReference type="GO" id="GO:0016020">
    <property type="term" value="C:membrane"/>
    <property type="evidence" value="ECO:0007669"/>
    <property type="project" value="UniProtKB-SubCell"/>
</dbReference>
<evidence type="ECO:0000256" key="3">
    <source>
        <dbReference type="ARBA" id="ARBA00022692"/>
    </source>
</evidence>
<evidence type="ECO:0000256" key="4">
    <source>
        <dbReference type="ARBA" id="ARBA00022989"/>
    </source>
</evidence>
<evidence type="ECO:0000313" key="10">
    <source>
        <dbReference type="EMBL" id="GMH00493.1"/>
    </source>
</evidence>
<keyword evidence="4 8" id="KW-1133">Transmembrane helix</keyword>
<dbReference type="AlphaFoldDB" id="A0AAD3P6R8"/>
<dbReference type="Gene3D" id="2.30.30.60">
    <property type="match status" value="1"/>
</dbReference>
<evidence type="ECO:0000256" key="2">
    <source>
        <dbReference type="ARBA" id="ARBA00008017"/>
    </source>
</evidence>
<dbReference type="InterPro" id="IPR006685">
    <property type="entry name" value="MscS_channel_2nd"/>
</dbReference>
<feature type="domain" description="Mechanosensitive ion channel MscS" evidence="9">
    <location>
        <begin position="361"/>
        <end position="428"/>
    </location>
</feature>
<evidence type="ECO:0000256" key="5">
    <source>
        <dbReference type="ARBA" id="ARBA00023065"/>
    </source>
</evidence>
<feature type="transmembrane region" description="Helical" evidence="8">
    <location>
        <begin position="276"/>
        <end position="293"/>
    </location>
</feature>
<evidence type="ECO:0000256" key="7">
    <source>
        <dbReference type="ARBA" id="ARBA00023303"/>
    </source>
</evidence>
<reference evidence="10" key="1">
    <citation type="submission" date="2023-05" db="EMBL/GenBank/DDBJ databases">
        <title>Nepenthes gracilis genome sequencing.</title>
        <authorList>
            <person name="Fukushima K."/>
        </authorList>
    </citation>
    <scope>NUCLEOTIDE SEQUENCE</scope>
    <source>
        <strain evidence="10">SING2019-196</strain>
    </source>
</reference>